<reference evidence="5" key="1">
    <citation type="journal article" date="2019" name="Int. J. Syst. Evol. Microbiol.">
        <title>The Global Catalogue of Microorganisms (GCM) 10K type strain sequencing project: providing services to taxonomists for standard genome sequencing and annotation.</title>
        <authorList>
            <consortium name="The Broad Institute Genomics Platform"/>
            <consortium name="The Broad Institute Genome Sequencing Center for Infectious Disease"/>
            <person name="Wu L."/>
            <person name="Ma J."/>
        </authorList>
    </citation>
    <scope>NUCLEOTIDE SEQUENCE [LARGE SCALE GENOMIC DNA]</scope>
    <source>
        <strain evidence="5">CCUG 62114</strain>
    </source>
</reference>
<dbReference type="GO" id="GO:0032259">
    <property type="term" value="P:methylation"/>
    <property type="evidence" value="ECO:0007669"/>
    <property type="project" value="UniProtKB-KW"/>
</dbReference>
<evidence type="ECO:0000259" key="1">
    <source>
        <dbReference type="Pfam" id="PF23525"/>
    </source>
</evidence>
<evidence type="ECO:0000259" key="3">
    <source>
        <dbReference type="Pfam" id="PF23589"/>
    </source>
</evidence>
<keyword evidence="4" id="KW-0489">Methyltransferase</keyword>
<proteinExistence type="predicted"/>
<feature type="domain" description="AprA-like N-terminal" evidence="2">
    <location>
        <begin position="11"/>
        <end position="78"/>
    </location>
</feature>
<dbReference type="SUPFAM" id="SSF53335">
    <property type="entry name" value="S-adenosyl-L-methionine-dependent methyltransferases"/>
    <property type="match status" value="1"/>
</dbReference>
<evidence type="ECO:0000259" key="2">
    <source>
        <dbReference type="Pfam" id="PF23526"/>
    </source>
</evidence>
<comment type="caution">
    <text evidence="4">The sequence shown here is derived from an EMBL/GenBank/DDBJ whole genome shotgun (WGS) entry which is preliminary data.</text>
</comment>
<keyword evidence="4" id="KW-0808">Transferase</keyword>
<keyword evidence="5" id="KW-1185">Reference proteome</keyword>
<dbReference type="InterPro" id="IPR056394">
    <property type="entry name" value="AprA-like_N"/>
</dbReference>
<accession>A0ABW3I0W8</accession>
<dbReference type="EMBL" id="JBHTJM010000005">
    <property type="protein sequence ID" value="MFD0963170.1"/>
    <property type="molecule type" value="Genomic_DNA"/>
</dbReference>
<feature type="domain" description="AprA-like MT2-like" evidence="1">
    <location>
        <begin position="253"/>
        <end position="516"/>
    </location>
</feature>
<dbReference type="Pfam" id="PF23589">
    <property type="entry name" value="WHD_AprA"/>
    <property type="match status" value="1"/>
</dbReference>
<dbReference type="Proteomes" id="UP001596997">
    <property type="component" value="Unassembled WGS sequence"/>
</dbReference>
<protein>
    <submittedName>
        <fullName evidence="4">Class I SAM-dependent methyltransferase</fullName>
    </submittedName>
</protein>
<dbReference type="InterPro" id="IPR056395">
    <property type="entry name" value="WH_AprA"/>
</dbReference>
<dbReference type="Gene3D" id="3.40.50.150">
    <property type="entry name" value="Vaccinia Virus protein VP39"/>
    <property type="match status" value="1"/>
</dbReference>
<sequence length="519" mass="59687">MILDKATQRYYRSILFKHQDGVVITGIVNTLLTKGVISFLEKERQTTLDDLCLQYPFFHKGYLNVALRSLASQGIISYHIESTSIEIAVTNKFESFKKYANLYTEYSKLYSIQLQVLKDVISESVKVDNEVLKLAQQFSILNKEYQDAYFQNEVKWHLEAIMLLPYLVKLGFNASYLYLSNESVLEASPSLKLLLKELELIEEGKLNQRGQFLIDKCYAYGVTVSYWPIFTHINSYLYGDFNPFFIKDDNGIEQHVLRSINVWGSGGAHATYFKKFDEVILDIFNQPLEKQPRGIIDVGCGNGALLEHVFDLIWNKTKRRKDLENNKLILVGADFNKEALLSTKRNLEKANIWADVVWGDIGNPNQLDKELQEKHQVSLSELLNVRSFLDHNRPFNFPKQERVFTATATGAFAYRGEYLKNTQVEESLIEHFEKWKPYIQKHGLLMIELHTVSPDKVSVNLGRTPCTAYDVTHGFSDQYIVDTTAFYNSVSMAGLSISKNHQYVFPNKETPTISINLIK</sequence>
<dbReference type="GO" id="GO:0008168">
    <property type="term" value="F:methyltransferase activity"/>
    <property type="evidence" value="ECO:0007669"/>
    <property type="project" value="UniProtKB-KW"/>
</dbReference>
<evidence type="ECO:0000313" key="5">
    <source>
        <dbReference type="Proteomes" id="UP001596997"/>
    </source>
</evidence>
<dbReference type="RefSeq" id="WP_377713604.1">
    <property type="nucleotide sequence ID" value="NZ_JBHTJM010000005.1"/>
</dbReference>
<organism evidence="4 5">
    <name type="scientific">Pseudofulvibacter geojedonensis</name>
    <dbReference type="NCBI Taxonomy" id="1123758"/>
    <lineage>
        <taxon>Bacteria</taxon>
        <taxon>Pseudomonadati</taxon>
        <taxon>Bacteroidota</taxon>
        <taxon>Flavobacteriia</taxon>
        <taxon>Flavobacteriales</taxon>
        <taxon>Flavobacteriaceae</taxon>
        <taxon>Pseudofulvibacter</taxon>
    </lineage>
</organism>
<dbReference type="InterPro" id="IPR056393">
    <property type="entry name" value="AprA-like_MT2"/>
</dbReference>
<dbReference type="Pfam" id="PF23525">
    <property type="entry name" value="Methyltransf_36"/>
    <property type="match status" value="1"/>
</dbReference>
<dbReference type="InterPro" id="IPR029063">
    <property type="entry name" value="SAM-dependent_MTases_sf"/>
</dbReference>
<name>A0ABW3I0W8_9FLAO</name>
<gene>
    <name evidence="4" type="ORF">ACFQ1O_04020</name>
</gene>
<feature type="domain" description="AprA winged helix" evidence="3">
    <location>
        <begin position="203"/>
        <end position="240"/>
    </location>
</feature>
<dbReference type="Pfam" id="PF23526">
    <property type="entry name" value="AprA_N"/>
    <property type="match status" value="1"/>
</dbReference>
<evidence type="ECO:0000313" key="4">
    <source>
        <dbReference type="EMBL" id="MFD0963170.1"/>
    </source>
</evidence>